<keyword evidence="1" id="KW-1133">Transmembrane helix</keyword>
<sequence length="93" mass="10604">MSYIRASIVRWFEEIAEKTMEKLKSTHKGTLPTLMSSLTNIGDVVFPYISHLTDVLSRRLNKLQFTMIESMLLASLWFGFIAILLVIVTILLG</sequence>
<dbReference type="Proteomes" id="UP000006903">
    <property type="component" value="Chromosome"/>
</dbReference>
<accession>B8D5G4</accession>
<protein>
    <submittedName>
        <fullName evidence="2">Uncharacterized protein</fullName>
    </submittedName>
</protein>
<gene>
    <name evidence="2" type="ordered locus">DKAM_1019</name>
</gene>
<dbReference type="STRING" id="490899.DKAM_1019"/>
<dbReference type="EMBL" id="CP001140">
    <property type="protein sequence ID" value="ACL11345.1"/>
    <property type="molecule type" value="Genomic_DNA"/>
</dbReference>
<organism evidence="2 3">
    <name type="scientific">Desulfurococcus amylolyticus (strain DSM 18924 / JCM 16383 / VKM B-2413 / 1221n)</name>
    <name type="common">Desulfurococcus kamchatkensis</name>
    <dbReference type="NCBI Taxonomy" id="490899"/>
    <lineage>
        <taxon>Archaea</taxon>
        <taxon>Thermoproteota</taxon>
        <taxon>Thermoprotei</taxon>
        <taxon>Desulfurococcales</taxon>
        <taxon>Desulfurococcaceae</taxon>
        <taxon>Desulfurococcus</taxon>
    </lineage>
</organism>
<keyword evidence="1" id="KW-0472">Membrane</keyword>
<dbReference type="GeneID" id="7171134"/>
<name>B8D5G4_DESA1</name>
<dbReference type="AlphaFoldDB" id="B8D5G4"/>
<dbReference type="HOGENOM" id="CLU_185757_0_0_2"/>
<dbReference type="RefSeq" id="WP_012608686.1">
    <property type="nucleotide sequence ID" value="NC_011766.1"/>
</dbReference>
<dbReference type="KEGG" id="dka:DKAM_1019"/>
<evidence type="ECO:0000313" key="3">
    <source>
        <dbReference type="Proteomes" id="UP000006903"/>
    </source>
</evidence>
<feature type="transmembrane region" description="Helical" evidence="1">
    <location>
        <begin position="71"/>
        <end position="92"/>
    </location>
</feature>
<proteinExistence type="predicted"/>
<reference evidence="2 3" key="1">
    <citation type="journal article" date="2009" name="J. Bacteriol.">
        <title>Complete genome sequence of the anaerobic, protein-degrading hyperthermophilic crenarchaeon Desulfurococcus kamchatkensis.</title>
        <authorList>
            <person name="Ravin N.V."/>
            <person name="Mardanov A.V."/>
            <person name="Beletsky A.V."/>
            <person name="Kublanov I.V."/>
            <person name="Kolganova T.V."/>
            <person name="Lebedinsky A.V."/>
            <person name="Chernyh N.A."/>
            <person name="Bonch-Osmolovskaya E.A."/>
            <person name="Skryabin K.G."/>
        </authorList>
    </citation>
    <scope>NUCLEOTIDE SEQUENCE [LARGE SCALE GENOMIC DNA]</scope>
    <source>
        <strain evidence="3">DSM 18924 / JCM 16383 / VKM B-2413 / 1221n</strain>
    </source>
</reference>
<dbReference type="eggNOG" id="arCOG10624">
    <property type="taxonomic scope" value="Archaea"/>
</dbReference>
<evidence type="ECO:0000313" key="2">
    <source>
        <dbReference type="EMBL" id="ACL11345.1"/>
    </source>
</evidence>
<keyword evidence="1" id="KW-0812">Transmembrane</keyword>
<evidence type="ECO:0000256" key="1">
    <source>
        <dbReference type="SAM" id="Phobius"/>
    </source>
</evidence>